<dbReference type="InterPro" id="IPR050231">
    <property type="entry name" value="Iron_ascorbate_oxido_reductase"/>
</dbReference>
<dbReference type="Proteomes" id="UP000663852">
    <property type="component" value="Unassembled WGS sequence"/>
</dbReference>
<keyword evidence="5" id="KW-1185">Reference proteome</keyword>
<sequence>MSFHAISRQNQIPIIDLTESFTDATVRHETAKQIDEICQTIGFFIITGHSIDRNIQNDMIQVSREFFHLPLAIKQEIIGSKDYPYGYNGLNDENLSLGYEKSSSAALLNDFKESFSIGPEHEQPIRWPTKPVTMPSIWLKYYAECHRLSQHLYHLFALALRLDEHWFDDKITSHRSALRSLYYPSFSSPLPSNQYRSSAHTDYGAFTILKQDSIGGLQVQNRFDQQWIDVPCIENSFVINLGDLMSRWTNDHWVSTPHRVIGPQKQIDANLYPSRQSIAFFCQINPDEIVTCIPTCTTADKPSKYPPIRSWDLILEKYLASTQKKESTSS</sequence>
<evidence type="ECO:0000256" key="1">
    <source>
        <dbReference type="RuleBase" id="RU003682"/>
    </source>
</evidence>
<feature type="domain" description="Fe2OG dioxygenase" evidence="2">
    <location>
        <begin position="173"/>
        <end position="284"/>
    </location>
</feature>
<dbReference type="InterPro" id="IPR005123">
    <property type="entry name" value="Oxoglu/Fe-dep_dioxygenase_dom"/>
</dbReference>
<evidence type="ECO:0000313" key="3">
    <source>
        <dbReference type="EMBL" id="CAF1291149.1"/>
    </source>
</evidence>
<dbReference type="EMBL" id="CAJNOJ010000208">
    <property type="protein sequence ID" value="CAF1291149.1"/>
    <property type="molecule type" value="Genomic_DNA"/>
</dbReference>
<dbReference type="GO" id="GO:0016491">
    <property type="term" value="F:oxidoreductase activity"/>
    <property type="evidence" value="ECO:0007669"/>
    <property type="project" value="UniProtKB-KW"/>
</dbReference>
<evidence type="ECO:0000259" key="2">
    <source>
        <dbReference type="PROSITE" id="PS51471"/>
    </source>
</evidence>
<keyword evidence="1" id="KW-0479">Metal-binding</keyword>
<protein>
    <recommendedName>
        <fullName evidence="2">Fe2OG dioxygenase domain-containing protein</fullName>
    </recommendedName>
</protein>
<dbReference type="GO" id="GO:0046872">
    <property type="term" value="F:metal ion binding"/>
    <property type="evidence" value="ECO:0007669"/>
    <property type="project" value="UniProtKB-KW"/>
</dbReference>
<name>A0A815ZNG1_ADIRI</name>
<dbReference type="PANTHER" id="PTHR47990">
    <property type="entry name" value="2-OXOGLUTARATE (2OG) AND FE(II)-DEPENDENT OXYGENASE SUPERFAMILY PROTEIN-RELATED"/>
    <property type="match status" value="1"/>
</dbReference>
<dbReference type="SUPFAM" id="SSF51197">
    <property type="entry name" value="Clavaminate synthase-like"/>
    <property type="match status" value="1"/>
</dbReference>
<dbReference type="Pfam" id="PF03171">
    <property type="entry name" value="2OG-FeII_Oxy"/>
    <property type="match status" value="1"/>
</dbReference>
<gene>
    <name evidence="3" type="ORF">EDS130_LOCUS30093</name>
    <name evidence="4" type="ORF">XAT740_LOCUS46073</name>
</gene>
<evidence type="ECO:0000313" key="5">
    <source>
        <dbReference type="Proteomes" id="UP000663828"/>
    </source>
</evidence>
<evidence type="ECO:0000313" key="4">
    <source>
        <dbReference type="EMBL" id="CAF1586457.1"/>
    </source>
</evidence>
<proteinExistence type="inferred from homology"/>
<keyword evidence="1" id="KW-0560">Oxidoreductase</keyword>
<dbReference type="Pfam" id="PF14226">
    <property type="entry name" value="DIOX_N"/>
    <property type="match status" value="1"/>
</dbReference>
<accession>A0A815ZNG1</accession>
<reference evidence="4" key="1">
    <citation type="submission" date="2021-02" db="EMBL/GenBank/DDBJ databases">
        <authorList>
            <person name="Nowell W R."/>
        </authorList>
    </citation>
    <scope>NUCLEOTIDE SEQUENCE</scope>
</reference>
<dbReference type="OrthoDB" id="288590at2759"/>
<dbReference type="PRINTS" id="PR00682">
    <property type="entry name" value="IPNSYNTHASE"/>
</dbReference>
<dbReference type="Gene3D" id="2.60.120.330">
    <property type="entry name" value="B-lactam Antibiotic, Isopenicillin N Synthase, Chain"/>
    <property type="match status" value="1"/>
</dbReference>
<comment type="caution">
    <text evidence="4">The sequence shown here is derived from an EMBL/GenBank/DDBJ whole genome shotgun (WGS) entry which is preliminary data.</text>
</comment>
<dbReference type="EMBL" id="CAJNOR010006122">
    <property type="protein sequence ID" value="CAF1586457.1"/>
    <property type="molecule type" value="Genomic_DNA"/>
</dbReference>
<dbReference type="PROSITE" id="PS51471">
    <property type="entry name" value="FE2OG_OXY"/>
    <property type="match status" value="1"/>
</dbReference>
<dbReference type="InterPro" id="IPR026992">
    <property type="entry name" value="DIOX_N"/>
</dbReference>
<dbReference type="AlphaFoldDB" id="A0A815ZNG1"/>
<comment type="similarity">
    <text evidence="1">Belongs to the iron/ascorbate-dependent oxidoreductase family.</text>
</comment>
<dbReference type="Proteomes" id="UP000663828">
    <property type="component" value="Unassembled WGS sequence"/>
</dbReference>
<organism evidence="4 5">
    <name type="scientific">Adineta ricciae</name>
    <name type="common">Rotifer</name>
    <dbReference type="NCBI Taxonomy" id="249248"/>
    <lineage>
        <taxon>Eukaryota</taxon>
        <taxon>Metazoa</taxon>
        <taxon>Spiralia</taxon>
        <taxon>Gnathifera</taxon>
        <taxon>Rotifera</taxon>
        <taxon>Eurotatoria</taxon>
        <taxon>Bdelloidea</taxon>
        <taxon>Adinetida</taxon>
        <taxon>Adinetidae</taxon>
        <taxon>Adineta</taxon>
    </lineage>
</organism>
<dbReference type="InterPro" id="IPR044861">
    <property type="entry name" value="IPNS-like_FE2OG_OXY"/>
</dbReference>
<keyword evidence="1" id="KW-0408">Iron</keyword>
<dbReference type="InterPro" id="IPR027443">
    <property type="entry name" value="IPNS-like_sf"/>
</dbReference>